<dbReference type="Gene3D" id="1.10.10.10">
    <property type="entry name" value="Winged helix-like DNA-binding domain superfamily/Winged helix DNA-binding domain"/>
    <property type="match status" value="1"/>
</dbReference>
<dbReference type="OrthoDB" id="5378762at2"/>
<dbReference type="PRINTS" id="PR00038">
    <property type="entry name" value="HTHLUXR"/>
</dbReference>
<dbReference type="Pfam" id="PF13191">
    <property type="entry name" value="AAA_16"/>
    <property type="match status" value="1"/>
</dbReference>
<dbReference type="GO" id="GO:0005737">
    <property type="term" value="C:cytoplasm"/>
    <property type="evidence" value="ECO:0007669"/>
    <property type="project" value="TreeGrafter"/>
</dbReference>
<dbReference type="InterPro" id="IPR041664">
    <property type="entry name" value="AAA_16"/>
</dbReference>
<dbReference type="SUPFAM" id="SSF46894">
    <property type="entry name" value="C-terminal effector domain of the bipartite response regulators"/>
    <property type="match status" value="1"/>
</dbReference>
<dbReference type="PANTHER" id="PTHR16305">
    <property type="entry name" value="TESTICULAR SOLUBLE ADENYLYL CYCLASE"/>
    <property type="match status" value="1"/>
</dbReference>
<dbReference type="Gene3D" id="1.25.40.10">
    <property type="entry name" value="Tetratricopeptide repeat domain"/>
    <property type="match status" value="1"/>
</dbReference>
<dbReference type="InterPro" id="IPR011990">
    <property type="entry name" value="TPR-like_helical_dom_sf"/>
</dbReference>
<dbReference type="InterPro" id="IPR036388">
    <property type="entry name" value="WH-like_DNA-bd_sf"/>
</dbReference>
<dbReference type="Pfam" id="PF00196">
    <property type="entry name" value="GerE"/>
    <property type="match status" value="1"/>
</dbReference>
<dbReference type="GO" id="GO:0004016">
    <property type="term" value="F:adenylate cyclase activity"/>
    <property type="evidence" value="ECO:0007669"/>
    <property type="project" value="TreeGrafter"/>
</dbReference>
<evidence type="ECO:0000256" key="2">
    <source>
        <dbReference type="ARBA" id="ARBA00022840"/>
    </source>
</evidence>
<dbReference type="GO" id="GO:0005524">
    <property type="term" value="F:ATP binding"/>
    <property type="evidence" value="ECO:0007669"/>
    <property type="project" value="UniProtKB-KW"/>
</dbReference>
<dbReference type="STRING" id="589385.SAMN05421504_103312"/>
<evidence type="ECO:0000313" key="5">
    <source>
        <dbReference type="Proteomes" id="UP000199515"/>
    </source>
</evidence>
<dbReference type="SUPFAM" id="SSF48452">
    <property type="entry name" value="TPR-like"/>
    <property type="match status" value="1"/>
</dbReference>
<sequence>MGIRSPRVIGRDSELGELRRATDEARATRGGAVFLVGEGGIGKSRLAAEAVSRAVAADMPVLRGRASSIGPMVPFRPLAEALLSHFRGGRPPDVPELDAYIPVLAQLVPDWIRGERPGASLVVLAEAVFRLLSVTGRERGCLIVLDDLQDADAETLFILEYLVDNLASTGALLVGTMRNEPCEALRLARSAEQRRTCTMLELSRLNRGDIRRLAGACLEIEPDRVPAAAADLLWRNSAGIPFVVEELLHGMLNDGLLVEGRDGWQVVGELRARVPAALVNSIAARMDQLGPEGETLLAVAAIVGGRFPLSVVQAVTGMDDRTLHNHLSAGVAAQLVTTDETTLGWYAFRHPLTAEALLARLSPASKANLAQRAADAVESQYPGLPGELCVLVASLRLTAHQEHAAGRLFADAGRRALETGAADSAVTLLTKARELLAGAPPTDRADVLESLLHALGQVGQFDRAVQLSPSFVEIGMLERAARLHTQLAWVAYMAGRHNDCMNQIEAARAPLGAQMSEAQQAAIDAVEANFWLDVPGPDHTRRAENLARQAWSYAERANSPIVACQALQALGMVALERDLDEAEQYFQRARRIAEDNQLHHWRTQVLVRLGGHQVLANGDERTLDLARAEAQRTGAIPLTCAVDSVRILHTIMRGEFPRALELLDQNMAVLARLQLTALSQYAQMTRAMAAAHQGNRHDMELALEDFHRAGGESAQEMVLCIGLARVFCSLLEENADRAVRELTQVVELEAANPSRFHLSGQHGLRVLMEVLAGDLGEHRFVTSAVSRMRWNRQFVGLAQAVLLGRQGHVEQANKAAAAAMEASSLYPMARHLGLRLVAESAAADGWGDPVTWLKEAEEYFHQVSIPAVGSACRGLLRKIGAPVQQRRTGLERVPGKLRAAGVTVREYEVLQLLADRMGNKDIAQRLHISPRTVEKHVASLMAKSNQQDRAALSEFAKHES</sequence>
<dbReference type="RefSeq" id="WP_091289403.1">
    <property type="nucleotide sequence ID" value="NZ_FNON01000003.1"/>
</dbReference>
<keyword evidence="1" id="KW-0547">Nucleotide-binding</keyword>
<dbReference type="InterPro" id="IPR000792">
    <property type="entry name" value="Tscrpt_reg_LuxR_C"/>
</dbReference>
<protein>
    <submittedName>
        <fullName evidence="4">Regulatory protein, luxR family</fullName>
    </submittedName>
</protein>
<dbReference type="PANTHER" id="PTHR16305:SF28">
    <property type="entry name" value="GUANYLATE CYCLASE DOMAIN-CONTAINING PROTEIN"/>
    <property type="match status" value="1"/>
</dbReference>
<keyword evidence="2" id="KW-0067">ATP-binding</keyword>
<dbReference type="InterPro" id="IPR027417">
    <property type="entry name" value="P-loop_NTPase"/>
</dbReference>
<dbReference type="InterPro" id="IPR016032">
    <property type="entry name" value="Sig_transdc_resp-reg_C-effctor"/>
</dbReference>
<name>A0A1H3D9Z8_9PSEU</name>
<dbReference type="AlphaFoldDB" id="A0A1H3D9Z8"/>
<dbReference type="Proteomes" id="UP000199515">
    <property type="component" value="Unassembled WGS sequence"/>
</dbReference>
<gene>
    <name evidence="4" type="ORF">SAMN05421504_103312</name>
</gene>
<dbReference type="PROSITE" id="PS50043">
    <property type="entry name" value="HTH_LUXR_2"/>
    <property type="match status" value="1"/>
</dbReference>
<dbReference type="EMBL" id="FNON01000003">
    <property type="protein sequence ID" value="SDX63263.1"/>
    <property type="molecule type" value="Genomic_DNA"/>
</dbReference>
<dbReference type="SUPFAM" id="SSF52540">
    <property type="entry name" value="P-loop containing nucleoside triphosphate hydrolases"/>
    <property type="match status" value="1"/>
</dbReference>
<feature type="domain" description="HTH luxR-type" evidence="3">
    <location>
        <begin position="895"/>
        <end position="960"/>
    </location>
</feature>
<dbReference type="Gene3D" id="3.40.50.300">
    <property type="entry name" value="P-loop containing nucleotide triphosphate hydrolases"/>
    <property type="match status" value="1"/>
</dbReference>
<dbReference type="CDD" id="cd06170">
    <property type="entry name" value="LuxR_C_like"/>
    <property type="match status" value="1"/>
</dbReference>
<dbReference type="GO" id="GO:0006355">
    <property type="term" value="P:regulation of DNA-templated transcription"/>
    <property type="evidence" value="ECO:0007669"/>
    <property type="project" value="InterPro"/>
</dbReference>
<organism evidence="4 5">
    <name type="scientific">Amycolatopsis xylanica</name>
    <dbReference type="NCBI Taxonomy" id="589385"/>
    <lineage>
        <taxon>Bacteria</taxon>
        <taxon>Bacillati</taxon>
        <taxon>Actinomycetota</taxon>
        <taxon>Actinomycetes</taxon>
        <taxon>Pseudonocardiales</taxon>
        <taxon>Pseudonocardiaceae</taxon>
        <taxon>Amycolatopsis</taxon>
    </lineage>
</organism>
<evidence type="ECO:0000313" key="4">
    <source>
        <dbReference type="EMBL" id="SDX63263.1"/>
    </source>
</evidence>
<dbReference type="SMART" id="SM00421">
    <property type="entry name" value="HTH_LUXR"/>
    <property type="match status" value="1"/>
</dbReference>
<evidence type="ECO:0000259" key="3">
    <source>
        <dbReference type="PROSITE" id="PS50043"/>
    </source>
</evidence>
<dbReference type="GO" id="GO:0003677">
    <property type="term" value="F:DNA binding"/>
    <property type="evidence" value="ECO:0007669"/>
    <property type="project" value="InterPro"/>
</dbReference>
<accession>A0A1H3D9Z8</accession>
<reference evidence="4 5" key="1">
    <citation type="submission" date="2016-10" db="EMBL/GenBank/DDBJ databases">
        <authorList>
            <person name="de Groot N.N."/>
        </authorList>
    </citation>
    <scope>NUCLEOTIDE SEQUENCE [LARGE SCALE GENOMIC DNA]</scope>
    <source>
        <strain evidence="4 5">CPCC 202699</strain>
    </source>
</reference>
<proteinExistence type="predicted"/>
<keyword evidence="5" id="KW-1185">Reference proteome</keyword>
<evidence type="ECO:0000256" key="1">
    <source>
        <dbReference type="ARBA" id="ARBA00022741"/>
    </source>
</evidence>